<organism evidence="1 2">
    <name type="scientific">Kaistella pullorum</name>
    <dbReference type="NCBI Taxonomy" id="2763074"/>
    <lineage>
        <taxon>Bacteria</taxon>
        <taxon>Pseudomonadati</taxon>
        <taxon>Bacteroidota</taxon>
        <taxon>Flavobacteriia</taxon>
        <taxon>Flavobacteriales</taxon>
        <taxon>Weeksellaceae</taxon>
        <taxon>Chryseobacterium group</taxon>
        <taxon>Kaistella</taxon>
    </lineage>
</organism>
<name>A0ABR8WM31_9FLAO</name>
<dbReference type="Proteomes" id="UP000626242">
    <property type="component" value="Unassembled WGS sequence"/>
</dbReference>
<accession>A0ABR8WM31</accession>
<dbReference type="RefSeq" id="WP_251833266.1">
    <property type="nucleotide sequence ID" value="NZ_JACSPS010000002.1"/>
</dbReference>
<evidence type="ECO:0008006" key="3">
    <source>
        <dbReference type="Google" id="ProtNLM"/>
    </source>
</evidence>
<keyword evidence="2" id="KW-1185">Reference proteome</keyword>
<sequence length="367" mass="42417">MKVYLIYSPEVHPQSVDAVLEILTSVPGPLEFKVVHMPWTYGDKFQIEQQRYRPDFRFRIESEYRLQHYKAHLGYPLSWSELFYLCDRARMDASISQDDFVILITNRRNSMNFFSMFDIGGKRNAFVQASDWEHFLKSPETYPVAYEVVANMLRILSEFKLDQNISEHFHTDAIGCMNDFCENKSQIILKLRTADLCHSCLEVLEERGADPQIVAQSLQIFEKIRTRLKFSQGFAGNIKPKKISVSGQGTITVADNDLTLTPLEKTILIFFLRSPEGIRLAELDDYESEIFTIYQQLKANADPVNIRRLVDNIDGNFSYNKSRLNRKLRDQIGEPLANFYVINGLPGERFSVAVPRELISMPKGFTL</sequence>
<proteinExistence type="predicted"/>
<comment type="caution">
    <text evidence="1">The sequence shown here is derived from an EMBL/GenBank/DDBJ whole genome shotgun (WGS) entry which is preliminary data.</text>
</comment>
<reference evidence="1 2" key="1">
    <citation type="submission" date="2020-08" db="EMBL/GenBank/DDBJ databases">
        <title>A Genomic Blueprint of the Chicken Gut Microbiome.</title>
        <authorList>
            <person name="Gilroy R."/>
            <person name="Ravi A."/>
            <person name="Getino M."/>
            <person name="Pursley I."/>
            <person name="Horton D.L."/>
            <person name="Alikhan N.-F."/>
            <person name="Baker D."/>
            <person name="Gharbi K."/>
            <person name="Hall N."/>
            <person name="Watson M."/>
            <person name="Adriaenssens E.M."/>
            <person name="Foster-Nyarko E."/>
            <person name="Jarju S."/>
            <person name="Secka A."/>
            <person name="Antonio M."/>
            <person name="Oren A."/>
            <person name="Chaudhuri R."/>
            <person name="La Ragione R.M."/>
            <person name="Hildebrand F."/>
            <person name="Pallen M.J."/>
        </authorList>
    </citation>
    <scope>NUCLEOTIDE SEQUENCE [LARGE SCALE GENOMIC DNA]</scope>
    <source>
        <strain evidence="1 2">Sa1CVA4</strain>
    </source>
</reference>
<gene>
    <name evidence="1" type="ORF">H9628_06265</name>
</gene>
<dbReference type="EMBL" id="JACSPS010000002">
    <property type="protein sequence ID" value="MBD8018069.1"/>
    <property type="molecule type" value="Genomic_DNA"/>
</dbReference>
<evidence type="ECO:0000313" key="2">
    <source>
        <dbReference type="Proteomes" id="UP000626242"/>
    </source>
</evidence>
<protein>
    <recommendedName>
        <fullName evidence="3">OmpR/PhoB-type domain-containing protein</fullName>
    </recommendedName>
</protein>
<evidence type="ECO:0000313" key="1">
    <source>
        <dbReference type="EMBL" id="MBD8018069.1"/>
    </source>
</evidence>